<dbReference type="SUPFAM" id="SSF53448">
    <property type="entry name" value="Nucleotide-diphospho-sugar transferases"/>
    <property type="match status" value="1"/>
</dbReference>
<comment type="caution">
    <text evidence="5">The sequence shown here is derived from an EMBL/GenBank/DDBJ whole genome shotgun (WGS) entry which is preliminary data.</text>
</comment>
<dbReference type="PANTHER" id="PTHR43179:SF12">
    <property type="entry name" value="GALACTOFURANOSYLTRANSFERASE GLFT2"/>
    <property type="match status" value="1"/>
</dbReference>
<accession>A0A4Q9QKJ7</accession>
<evidence type="ECO:0000256" key="2">
    <source>
        <dbReference type="ARBA" id="ARBA00022676"/>
    </source>
</evidence>
<dbReference type="InterPro" id="IPR029044">
    <property type="entry name" value="Nucleotide-diphossugar_trans"/>
</dbReference>
<proteinExistence type="inferred from homology"/>
<name>A0A4Q9QKJ7_9GAMM</name>
<dbReference type="InterPro" id="IPR001173">
    <property type="entry name" value="Glyco_trans_2-like"/>
</dbReference>
<comment type="similarity">
    <text evidence="1">Belongs to the glycosyltransferase 2 family.</text>
</comment>
<gene>
    <name evidence="5" type="ORF">DNK06_17390</name>
</gene>
<evidence type="ECO:0000256" key="1">
    <source>
        <dbReference type="ARBA" id="ARBA00006739"/>
    </source>
</evidence>
<dbReference type="Proteomes" id="UP000292302">
    <property type="component" value="Unassembled WGS sequence"/>
</dbReference>
<keyword evidence="6" id="KW-1185">Reference proteome</keyword>
<dbReference type="EMBL" id="QJUI01000015">
    <property type="protein sequence ID" value="TBU75738.1"/>
    <property type="molecule type" value="Genomic_DNA"/>
</dbReference>
<feature type="domain" description="Glycosyltransferase 2-like" evidence="4">
    <location>
        <begin position="6"/>
        <end position="107"/>
    </location>
</feature>
<dbReference type="GO" id="GO:0016757">
    <property type="term" value="F:glycosyltransferase activity"/>
    <property type="evidence" value="ECO:0007669"/>
    <property type="project" value="UniProtKB-KW"/>
</dbReference>
<dbReference type="AlphaFoldDB" id="A0A4Q9QKJ7"/>
<dbReference type="RefSeq" id="WP_131181263.1">
    <property type="nucleotide sequence ID" value="NZ_QJUI01000015.1"/>
</dbReference>
<evidence type="ECO:0000259" key="4">
    <source>
        <dbReference type="Pfam" id="PF00535"/>
    </source>
</evidence>
<keyword evidence="2" id="KW-0328">Glycosyltransferase</keyword>
<protein>
    <submittedName>
        <fullName evidence="5">Glycosyl transferase family 2</fullName>
    </submittedName>
</protein>
<dbReference type="CDD" id="cd04185">
    <property type="entry name" value="GT_2_like_b"/>
    <property type="match status" value="1"/>
</dbReference>
<dbReference type="OrthoDB" id="7665907at2"/>
<dbReference type="PANTHER" id="PTHR43179">
    <property type="entry name" value="RHAMNOSYLTRANSFERASE WBBL"/>
    <property type="match status" value="1"/>
</dbReference>
<evidence type="ECO:0000313" key="5">
    <source>
        <dbReference type="EMBL" id="TBU75738.1"/>
    </source>
</evidence>
<dbReference type="Pfam" id="PF00535">
    <property type="entry name" value="Glycos_transf_2"/>
    <property type="match status" value="1"/>
</dbReference>
<dbReference type="Gene3D" id="3.90.550.10">
    <property type="entry name" value="Spore Coat Polysaccharide Biosynthesis Protein SpsA, Chain A"/>
    <property type="match status" value="1"/>
</dbReference>
<evidence type="ECO:0000313" key="6">
    <source>
        <dbReference type="Proteomes" id="UP000292302"/>
    </source>
</evidence>
<keyword evidence="3 5" id="KW-0808">Transferase</keyword>
<sequence>MSHIYAVVLTYNRKDLLKRCLEAVYAQTRPCDGIIVIDNASTDGTEQMVLDLVLPNLELYVLSGNVGASGGFNAGFRMAYQRGADFIWMMDDDVIPSADALQRLVEADELLAARDIKRTFLLSTAYTQDGLVNNAPSLDQRRNRIDYECWPATVELGVVPVSRATFVSILVPRATLTEHGVPISSMFIWGEDTEFTLRVTRNTPGYLVGASKVLHLRQEGGGAINIRTEKSPARIRYHRHFVRNELFITRKYANRRRLLTTLSHRLWGMLRLLRGGEFYKARIVLQGLLEALVFSPRVEPADAPLESLRVQVRRAVLPAFELSAPAMSVDIEPAASFLQPEMMAAQ</sequence>
<reference evidence="5 6" key="1">
    <citation type="submission" date="2018-06" db="EMBL/GenBank/DDBJ databases">
        <title>Three novel Pseudomonas species isolated from symptomatic oak.</title>
        <authorList>
            <person name="Bueno-Gonzalez V."/>
            <person name="Brady C."/>
        </authorList>
    </citation>
    <scope>NUCLEOTIDE SEQUENCE [LARGE SCALE GENOMIC DNA]</scope>
    <source>
        <strain evidence="5 6">P9A</strain>
    </source>
</reference>
<evidence type="ECO:0000256" key="3">
    <source>
        <dbReference type="ARBA" id="ARBA00022679"/>
    </source>
</evidence>
<organism evidence="5 6">
    <name type="scientific">Phytopseudomonas daroniae</name>
    <dbReference type="NCBI Taxonomy" id="2487519"/>
    <lineage>
        <taxon>Bacteria</taxon>
        <taxon>Pseudomonadati</taxon>
        <taxon>Pseudomonadota</taxon>
        <taxon>Gammaproteobacteria</taxon>
        <taxon>Pseudomonadales</taxon>
        <taxon>Pseudomonadaceae</taxon>
        <taxon>Phytopseudomonas</taxon>
    </lineage>
</organism>